<sequence length="114" mass="13116">MNCRTTIAVIDHNMGLNRGHKLDKDGKLMYKKVYSKVSSQWIPKAVYNPKNYLWMPMLMKMCVVQKEATTLPPVPVKDRGNIAPVPAPPTREMISKLISRFRKAYDDSLCTLKY</sequence>
<dbReference type="AlphaFoldDB" id="A0AA88YBY7"/>
<evidence type="ECO:0000313" key="2">
    <source>
        <dbReference type="Proteomes" id="UP001186944"/>
    </source>
</evidence>
<dbReference type="Proteomes" id="UP001186944">
    <property type="component" value="Unassembled WGS sequence"/>
</dbReference>
<dbReference type="EMBL" id="VSWD01000005">
    <property type="protein sequence ID" value="KAK3102457.1"/>
    <property type="molecule type" value="Genomic_DNA"/>
</dbReference>
<proteinExistence type="predicted"/>
<comment type="caution">
    <text evidence="1">The sequence shown here is derived from an EMBL/GenBank/DDBJ whole genome shotgun (WGS) entry which is preliminary data.</text>
</comment>
<keyword evidence="2" id="KW-1185">Reference proteome</keyword>
<accession>A0AA88YBY7</accession>
<organism evidence="1 2">
    <name type="scientific">Pinctada imbricata</name>
    <name type="common">Atlantic pearl-oyster</name>
    <name type="synonym">Pinctada martensii</name>
    <dbReference type="NCBI Taxonomy" id="66713"/>
    <lineage>
        <taxon>Eukaryota</taxon>
        <taxon>Metazoa</taxon>
        <taxon>Spiralia</taxon>
        <taxon>Lophotrochozoa</taxon>
        <taxon>Mollusca</taxon>
        <taxon>Bivalvia</taxon>
        <taxon>Autobranchia</taxon>
        <taxon>Pteriomorphia</taxon>
        <taxon>Pterioida</taxon>
        <taxon>Pterioidea</taxon>
        <taxon>Pteriidae</taxon>
        <taxon>Pinctada</taxon>
    </lineage>
</organism>
<protein>
    <submittedName>
        <fullName evidence="1">Uncharacterized protein</fullName>
    </submittedName>
</protein>
<evidence type="ECO:0000313" key="1">
    <source>
        <dbReference type="EMBL" id="KAK3102457.1"/>
    </source>
</evidence>
<gene>
    <name evidence="1" type="ORF">FSP39_011499</name>
</gene>
<name>A0AA88YBY7_PINIB</name>
<reference evidence="1" key="1">
    <citation type="submission" date="2019-08" db="EMBL/GenBank/DDBJ databases">
        <title>The improved chromosome-level genome for the pearl oyster Pinctada fucata martensii using PacBio sequencing and Hi-C.</title>
        <authorList>
            <person name="Zheng Z."/>
        </authorList>
    </citation>
    <scope>NUCLEOTIDE SEQUENCE</scope>
    <source>
        <strain evidence="1">ZZ-2019</strain>
        <tissue evidence="1">Adductor muscle</tissue>
    </source>
</reference>